<comment type="caution">
    <text evidence="1">The sequence shown here is derived from an EMBL/GenBank/DDBJ whole genome shotgun (WGS) entry which is preliminary data.</text>
</comment>
<proteinExistence type="predicted"/>
<name>A0A0F4J847_9ACTN</name>
<evidence type="ECO:0000313" key="2">
    <source>
        <dbReference type="Proteomes" id="UP000033551"/>
    </source>
</evidence>
<organism evidence="1 2">
    <name type="scientific">Streptomyces katrae</name>
    <dbReference type="NCBI Taxonomy" id="68223"/>
    <lineage>
        <taxon>Bacteria</taxon>
        <taxon>Bacillati</taxon>
        <taxon>Actinomycetota</taxon>
        <taxon>Actinomycetes</taxon>
        <taxon>Kitasatosporales</taxon>
        <taxon>Streptomycetaceae</taxon>
        <taxon>Streptomyces</taxon>
    </lineage>
</organism>
<dbReference type="EMBL" id="JZWV01000602">
    <property type="protein sequence ID" value="KJY29954.1"/>
    <property type="molecule type" value="Genomic_DNA"/>
</dbReference>
<evidence type="ECO:0000313" key="1">
    <source>
        <dbReference type="EMBL" id="KJY29954.1"/>
    </source>
</evidence>
<gene>
    <name evidence="1" type="ORF">VR44_21525</name>
</gene>
<dbReference type="AlphaFoldDB" id="A0A0F4J847"/>
<dbReference type="RefSeq" id="WP_045949198.1">
    <property type="nucleotide sequence ID" value="NZ_JZWV01000602.1"/>
</dbReference>
<dbReference type="OrthoDB" id="4289405at2"/>
<protein>
    <submittedName>
        <fullName evidence="1">Uncharacterized protein</fullName>
    </submittedName>
</protein>
<accession>A0A0F4J847</accession>
<reference evidence="1 2" key="1">
    <citation type="submission" date="2015-02" db="EMBL/GenBank/DDBJ databases">
        <authorList>
            <person name="Ju K.-S."/>
            <person name="Doroghazi J.R."/>
            <person name="Metcalf W."/>
        </authorList>
    </citation>
    <scope>NUCLEOTIDE SEQUENCE [LARGE SCALE GENOMIC DNA]</scope>
    <source>
        <strain evidence="1 2">NRRL ISP-5550</strain>
    </source>
</reference>
<dbReference type="PATRIC" id="fig|68223.7.peg.183"/>
<keyword evidence="2" id="KW-1185">Reference proteome</keyword>
<dbReference type="Proteomes" id="UP000033551">
    <property type="component" value="Unassembled WGS sequence"/>
</dbReference>
<sequence>MRPVTVTTFVQYASKPGTDRWHEPISVDVARQCLRRARRSGDTVEIRQTTARDGSSVHVAHVHIGPGRWRDVDSVTDIYEIPTDALTDL</sequence>